<evidence type="ECO:0000256" key="5">
    <source>
        <dbReference type="ARBA" id="ARBA00022989"/>
    </source>
</evidence>
<comment type="subcellular location">
    <subcellularLocation>
        <location evidence="1 7">Cell membrane</location>
        <topology evidence="1 7">Multi-pass membrane protein</topology>
    </subcellularLocation>
</comment>
<keyword evidence="5 7" id="KW-1133">Transmembrane helix</keyword>
<evidence type="ECO:0000256" key="1">
    <source>
        <dbReference type="ARBA" id="ARBA00004651"/>
    </source>
</evidence>
<dbReference type="InterPro" id="IPR035906">
    <property type="entry name" value="MetI-like_sf"/>
</dbReference>
<dbReference type="InterPro" id="IPR000515">
    <property type="entry name" value="MetI-like"/>
</dbReference>
<feature type="transmembrane region" description="Helical" evidence="7">
    <location>
        <begin position="226"/>
        <end position="248"/>
    </location>
</feature>
<feature type="transmembrane region" description="Helical" evidence="7">
    <location>
        <begin position="184"/>
        <end position="206"/>
    </location>
</feature>
<evidence type="ECO:0000259" key="8">
    <source>
        <dbReference type="PROSITE" id="PS50928"/>
    </source>
</evidence>
<dbReference type="PANTHER" id="PTHR30151:SF20">
    <property type="entry name" value="ABC TRANSPORTER PERMEASE PROTEIN HI_0355-RELATED"/>
    <property type="match status" value="1"/>
</dbReference>
<dbReference type="EMBL" id="FZOD01000007">
    <property type="protein sequence ID" value="SNS31395.1"/>
    <property type="molecule type" value="Genomic_DNA"/>
</dbReference>
<evidence type="ECO:0000256" key="6">
    <source>
        <dbReference type="ARBA" id="ARBA00023136"/>
    </source>
</evidence>
<dbReference type="GO" id="GO:0005886">
    <property type="term" value="C:plasma membrane"/>
    <property type="evidence" value="ECO:0007669"/>
    <property type="project" value="UniProtKB-SubCell"/>
</dbReference>
<accession>A0A239DG44</accession>
<feature type="domain" description="ABC transmembrane type-1" evidence="8">
    <location>
        <begin position="65"/>
        <end position="252"/>
    </location>
</feature>
<keyword evidence="4 7" id="KW-0812">Transmembrane</keyword>
<organism evidence="9 10">
    <name type="scientific">Streptosporangium subroseum</name>
    <dbReference type="NCBI Taxonomy" id="106412"/>
    <lineage>
        <taxon>Bacteria</taxon>
        <taxon>Bacillati</taxon>
        <taxon>Actinomycetota</taxon>
        <taxon>Actinomycetes</taxon>
        <taxon>Streptosporangiales</taxon>
        <taxon>Streptosporangiaceae</taxon>
        <taxon>Streptosporangium</taxon>
    </lineage>
</organism>
<dbReference type="Pfam" id="PF00528">
    <property type="entry name" value="BPD_transp_1"/>
    <property type="match status" value="1"/>
</dbReference>
<comment type="similarity">
    <text evidence="7">Belongs to the binding-protein-dependent transport system permease family.</text>
</comment>
<dbReference type="RefSeq" id="WP_089206908.1">
    <property type="nucleotide sequence ID" value="NZ_FZOD01000007.1"/>
</dbReference>
<proteinExistence type="inferred from homology"/>
<evidence type="ECO:0000313" key="9">
    <source>
        <dbReference type="EMBL" id="SNS31395.1"/>
    </source>
</evidence>
<feature type="transmembrane region" description="Helical" evidence="7">
    <location>
        <begin position="12"/>
        <end position="32"/>
    </location>
</feature>
<dbReference type="GO" id="GO:0055085">
    <property type="term" value="P:transmembrane transport"/>
    <property type="evidence" value="ECO:0007669"/>
    <property type="project" value="InterPro"/>
</dbReference>
<dbReference type="CDD" id="cd06261">
    <property type="entry name" value="TM_PBP2"/>
    <property type="match status" value="1"/>
</dbReference>
<reference evidence="9 10" key="1">
    <citation type="submission" date="2017-06" db="EMBL/GenBank/DDBJ databases">
        <authorList>
            <person name="Kim H.J."/>
            <person name="Triplett B.A."/>
        </authorList>
    </citation>
    <scope>NUCLEOTIDE SEQUENCE [LARGE SCALE GENOMIC DNA]</scope>
    <source>
        <strain evidence="9 10">CGMCC 4.2132</strain>
    </source>
</reference>
<keyword evidence="10" id="KW-1185">Reference proteome</keyword>
<keyword evidence="3" id="KW-1003">Cell membrane</keyword>
<evidence type="ECO:0000256" key="3">
    <source>
        <dbReference type="ARBA" id="ARBA00022475"/>
    </source>
</evidence>
<dbReference type="AlphaFoldDB" id="A0A239DG44"/>
<dbReference type="Proteomes" id="UP000198282">
    <property type="component" value="Unassembled WGS sequence"/>
</dbReference>
<keyword evidence="6 7" id="KW-0472">Membrane</keyword>
<gene>
    <name evidence="9" type="ORF">SAMN05216276_1007121</name>
</gene>
<sequence>MASGTGVRPARTYLPAVLPVLAGATVVAVWWLSTVVFGIKPFILPAPPDIVRSFRDMPGYLMSQAWATLVETVAGFALAMVIGLLSAILLTASRTVERAVLPLLVAANAVPKVAVAPLLVVWLGFGSVPKISMVVLISLFPIVVATMSGLTSTPVELTELARSLSASRSQTFVKLRIPWALPQIFVGLKVAVTLAVVGAVVGEFAGGDQGLGYVIVASGASADTSLAFAAMTLLSAMSVILFYLVVAVERLLLPWAREITG</sequence>
<evidence type="ECO:0000256" key="2">
    <source>
        <dbReference type="ARBA" id="ARBA00022448"/>
    </source>
</evidence>
<feature type="transmembrane region" description="Helical" evidence="7">
    <location>
        <begin position="131"/>
        <end position="150"/>
    </location>
</feature>
<dbReference type="PANTHER" id="PTHR30151">
    <property type="entry name" value="ALKANE SULFONATE ABC TRANSPORTER-RELATED, MEMBRANE SUBUNIT"/>
    <property type="match status" value="1"/>
</dbReference>
<evidence type="ECO:0000256" key="7">
    <source>
        <dbReference type="RuleBase" id="RU363032"/>
    </source>
</evidence>
<dbReference type="PROSITE" id="PS50928">
    <property type="entry name" value="ABC_TM1"/>
    <property type="match status" value="1"/>
</dbReference>
<evidence type="ECO:0000256" key="4">
    <source>
        <dbReference type="ARBA" id="ARBA00022692"/>
    </source>
</evidence>
<evidence type="ECO:0000313" key="10">
    <source>
        <dbReference type="Proteomes" id="UP000198282"/>
    </source>
</evidence>
<feature type="transmembrane region" description="Helical" evidence="7">
    <location>
        <begin position="103"/>
        <end position="125"/>
    </location>
</feature>
<dbReference type="SUPFAM" id="SSF161098">
    <property type="entry name" value="MetI-like"/>
    <property type="match status" value="1"/>
</dbReference>
<dbReference type="OrthoDB" id="7274389at2"/>
<dbReference type="Gene3D" id="1.10.3720.10">
    <property type="entry name" value="MetI-like"/>
    <property type="match status" value="1"/>
</dbReference>
<feature type="transmembrane region" description="Helical" evidence="7">
    <location>
        <begin position="65"/>
        <end position="91"/>
    </location>
</feature>
<name>A0A239DG44_9ACTN</name>
<protein>
    <submittedName>
        <fullName evidence="9">NitT/TauT family transport system permease protein</fullName>
    </submittedName>
</protein>
<keyword evidence="2 7" id="KW-0813">Transport</keyword>